<feature type="signal peptide" evidence="1">
    <location>
        <begin position="1"/>
        <end position="17"/>
    </location>
</feature>
<name>A0ABM0MD89_SACKO</name>
<dbReference type="Proteomes" id="UP000694865">
    <property type="component" value="Unplaced"/>
</dbReference>
<evidence type="ECO:0000313" key="4">
    <source>
        <dbReference type="Proteomes" id="UP000694865"/>
    </source>
</evidence>
<feature type="chain" id="PRO_5047398350" evidence="1">
    <location>
        <begin position="18"/>
        <end position="562"/>
    </location>
</feature>
<dbReference type="GeneID" id="102807656"/>
<gene>
    <name evidence="5" type="primary">LOC102807656</name>
</gene>
<evidence type="ECO:0000313" key="5">
    <source>
        <dbReference type="RefSeq" id="XP_006817980.1"/>
    </source>
</evidence>
<keyword evidence="1" id="KW-0732">Signal</keyword>
<proteinExistence type="predicted"/>
<keyword evidence="4" id="KW-1185">Reference proteome</keyword>
<evidence type="ECO:0000259" key="3">
    <source>
        <dbReference type="Pfam" id="PF16977"/>
    </source>
</evidence>
<organism evidence="4 5">
    <name type="scientific">Saccoglossus kowalevskii</name>
    <name type="common">Acorn worm</name>
    <dbReference type="NCBI Taxonomy" id="10224"/>
    <lineage>
        <taxon>Eukaryota</taxon>
        <taxon>Metazoa</taxon>
        <taxon>Hemichordata</taxon>
        <taxon>Enteropneusta</taxon>
        <taxon>Harrimaniidae</taxon>
        <taxon>Saccoglossus</taxon>
    </lineage>
</organism>
<feature type="domain" description="MACPF" evidence="2">
    <location>
        <begin position="125"/>
        <end position="214"/>
    </location>
</feature>
<feature type="domain" description="Apextrin C-terminal" evidence="3">
    <location>
        <begin position="351"/>
        <end position="561"/>
    </location>
</feature>
<evidence type="ECO:0000259" key="2">
    <source>
        <dbReference type="Pfam" id="PF01823"/>
    </source>
</evidence>
<dbReference type="InterPro" id="IPR031569">
    <property type="entry name" value="ApeC"/>
</dbReference>
<dbReference type="Pfam" id="PF16977">
    <property type="entry name" value="ApeC"/>
    <property type="match status" value="1"/>
</dbReference>
<dbReference type="Pfam" id="PF01823">
    <property type="entry name" value="MACPF"/>
    <property type="match status" value="1"/>
</dbReference>
<evidence type="ECO:0000256" key="1">
    <source>
        <dbReference type="SAM" id="SignalP"/>
    </source>
</evidence>
<accession>A0ABM0MD89</accession>
<dbReference type="PANTHER" id="PTHR19324:SF33">
    <property type="entry name" value="MUCIN-5AC"/>
    <property type="match status" value="1"/>
</dbReference>
<protein>
    <submittedName>
        <fullName evidence="5">Uncharacterized protein LOC102807656</fullName>
    </submittedName>
</protein>
<dbReference type="RefSeq" id="XP_006817980.1">
    <property type="nucleotide sequence ID" value="XM_006817917.1"/>
</dbReference>
<reference evidence="5" key="1">
    <citation type="submission" date="2025-08" db="UniProtKB">
        <authorList>
            <consortium name="RefSeq"/>
        </authorList>
    </citation>
    <scope>IDENTIFICATION</scope>
    <source>
        <tissue evidence="5">Testes</tissue>
    </source>
</reference>
<dbReference type="PANTHER" id="PTHR19324">
    <property type="entry name" value="PERFORIN-LIKE PROTEIN 1"/>
    <property type="match status" value="1"/>
</dbReference>
<sequence length="562" mass="63206">MWFILILSICLVSRGLSQESPPGATKYIGVTYNGLYGNPEGDYSVNGGVDPGLNLVNVVLAATFNDGKTWNGYNVPDQQEFNFADTCTTVSTIEQFWAGLSYYNFRLTDHSRQDIDVNHLEGREFTLSNGYQYYENKTNGDGFVYYDEKDECNHGTARYMLENVESGMYPLSDPFVSAACSLPESYDTAVYMDFLDTWGTDVVTEVSLGKKTTNRFESGRIDFVAYVADEYPDEAVPNGAYEGYRDSVRVTMETYVTTSTTTGGVLVSTLNTGDSELSEPIQTKVISIDEVFDVKFWTLFDDYVLRGVCALANTTELESRQTNVLAALKNYADFKNAATPETTIVVTPVTWPVGKYGFPETDYSFDGCPISPDFVYATGWINQDTADTSGNNSHSDPFNLNQPESVIGSNVECNYCMKLDEEPNREEWKWLKGEYCMYRKNICPPGFLSGYVLWDDEDRSNQNAFTGELPDGVYNEDTLTYFCCREDAPTPDHVLYLPTDRPFVLFKRTTNCPNVFGMSVSHQWFNWGQEQTVGGGKSHLSGAHPYNDGVGEDIRLHYCYYF</sequence>
<dbReference type="InterPro" id="IPR020864">
    <property type="entry name" value="MACPF"/>
</dbReference>